<keyword evidence="2" id="KW-0813">Transport</keyword>
<evidence type="ECO:0000256" key="3">
    <source>
        <dbReference type="ARBA" id="ARBA00022692"/>
    </source>
</evidence>
<dbReference type="OrthoDB" id="432881at2759"/>
<evidence type="ECO:0000256" key="5">
    <source>
        <dbReference type="ARBA" id="ARBA00022989"/>
    </source>
</evidence>
<keyword evidence="3 7" id="KW-0812">Transmembrane</keyword>
<organism evidence="9 10">
    <name type="scientific">Drosophila virilis</name>
    <name type="common">Fruit fly</name>
    <dbReference type="NCBI Taxonomy" id="7244"/>
    <lineage>
        <taxon>Eukaryota</taxon>
        <taxon>Metazoa</taxon>
        <taxon>Ecdysozoa</taxon>
        <taxon>Arthropoda</taxon>
        <taxon>Hexapoda</taxon>
        <taxon>Insecta</taxon>
        <taxon>Pterygota</taxon>
        <taxon>Neoptera</taxon>
        <taxon>Endopterygota</taxon>
        <taxon>Diptera</taxon>
        <taxon>Brachycera</taxon>
        <taxon>Muscomorpha</taxon>
        <taxon>Ephydroidea</taxon>
        <taxon>Drosophilidae</taxon>
        <taxon>Drosophila</taxon>
    </lineage>
</organism>
<evidence type="ECO:0000313" key="10">
    <source>
        <dbReference type="Proteomes" id="UP000008792"/>
    </source>
</evidence>
<comment type="subcellular location">
    <subcellularLocation>
        <location evidence="1">Membrane</location>
    </subcellularLocation>
</comment>
<evidence type="ECO:0000256" key="1">
    <source>
        <dbReference type="ARBA" id="ARBA00004370"/>
    </source>
</evidence>
<evidence type="ECO:0000256" key="7">
    <source>
        <dbReference type="SAM" id="Phobius"/>
    </source>
</evidence>
<dbReference type="Pfam" id="PF03188">
    <property type="entry name" value="Cytochrom_B561"/>
    <property type="match status" value="1"/>
</dbReference>
<dbReference type="AlphaFoldDB" id="B4MCR8"/>
<keyword evidence="10" id="KW-1185">Reference proteome</keyword>
<dbReference type="HOGENOM" id="CLU_089762_0_0_1"/>
<accession>B4MCR8</accession>
<evidence type="ECO:0000256" key="4">
    <source>
        <dbReference type="ARBA" id="ARBA00022982"/>
    </source>
</evidence>
<dbReference type="KEGG" id="dvi:6635566"/>
<feature type="transmembrane region" description="Helical" evidence="7">
    <location>
        <begin position="174"/>
        <end position="195"/>
    </location>
</feature>
<feature type="transmembrane region" description="Helical" evidence="7">
    <location>
        <begin position="99"/>
        <end position="121"/>
    </location>
</feature>
<evidence type="ECO:0000256" key="2">
    <source>
        <dbReference type="ARBA" id="ARBA00022448"/>
    </source>
</evidence>
<dbReference type="SMART" id="SM00665">
    <property type="entry name" value="B561"/>
    <property type="match status" value="1"/>
</dbReference>
<dbReference type="CDD" id="cd08554">
    <property type="entry name" value="Cyt_b561"/>
    <property type="match status" value="1"/>
</dbReference>
<evidence type="ECO:0000256" key="6">
    <source>
        <dbReference type="ARBA" id="ARBA00023136"/>
    </source>
</evidence>
<proteinExistence type="predicted"/>
<keyword evidence="5 7" id="KW-1133">Transmembrane helix</keyword>
<name>B4MCR8_DROVI</name>
<dbReference type="GO" id="GO:0016020">
    <property type="term" value="C:membrane"/>
    <property type="evidence" value="ECO:0007669"/>
    <property type="project" value="UniProtKB-SubCell"/>
</dbReference>
<feature type="domain" description="Cytochrome b561" evidence="8">
    <location>
        <begin position="76"/>
        <end position="195"/>
    </location>
</feature>
<dbReference type="Proteomes" id="UP000008792">
    <property type="component" value="Unassembled WGS sequence"/>
</dbReference>
<dbReference type="eggNOG" id="ENOG502TBSM">
    <property type="taxonomic scope" value="Eukaryota"/>
</dbReference>
<gene>
    <name evidence="9" type="primary">Dvir\GJ15289</name>
    <name evidence="9" type="ORF">Dvir_GJ15289</name>
</gene>
<dbReference type="InParanoid" id="B4MCR8"/>
<dbReference type="Gene3D" id="1.20.120.1770">
    <property type="match status" value="1"/>
</dbReference>
<keyword evidence="4" id="KW-0249">Electron transport</keyword>
<reference evidence="9 10" key="1">
    <citation type="journal article" date="2007" name="Nature">
        <title>Evolution of genes and genomes on the Drosophila phylogeny.</title>
        <authorList>
            <consortium name="Drosophila 12 Genomes Consortium"/>
            <person name="Clark A.G."/>
            <person name="Eisen M.B."/>
            <person name="Smith D.R."/>
            <person name="Bergman C.M."/>
            <person name="Oliver B."/>
            <person name="Markow T.A."/>
            <person name="Kaufman T.C."/>
            <person name="Kellis M."/>
            <person name="Gelbart W."/>
            <person name="Iyer V.N."/>
            <person name="Pollard D.A."/>
            <person name="Sackton T.B."/>
            <person name="Larracuente A.M."/>
            <person name="Singh N.D."/>
            <person name="Abad J.P."/>
            <person name="Abt D.N."/>
            <person name="Adryan B."/>
            <person name="Aguade M."/>
            <person name="Akashi H."/>
            <person name="Anderson W.W."/>
            <person name="Aquadro C.F."/>
            <person name="Ardell D.H."/>
            <person name="Arguello R."/>
            <person name="Artieri C.G."/>
            <person name="Barbash D.A."/>
            <person name="Barker D."/>
            <person name="Barsanti P."/>
            <person name="Batterham P."/>
            <person name="Batzoglou S."/>
            <person name="Begun D."/>
            <person name="Bhutkar A."/>
            <person name="Blanco E."/>
            <person name="Bosak S.A."/>
            <person name="Bradley R.K."/>
            <person name="Brand A.D."/>
            <person name="Brent M.R."/>
            <person name="Brooks A.N."/>
            <person name="Brown R.H."/>
            <person name="Butlin R.K."/>
            <person name="Caggese C."/>
            <person name="Calvi B.R."/>
            <person name="Bernardo de Carvalho A."/>
            <person name="Caspi A."/>
            <person name="Castrezana S."/>
            <person name="Celniker S.E."/>
            <person name="Chang J.L."/>
            <person name="Chapple C."/>
            <person name="Chatterji S."/>
            <person name="Chinwalla A."/>
            <person name="Civetta A."/>
            <person name="Clifton S.W."/>
            <person name="Comeron J.M."/>
            <person name="Costello J.C."/>
            <person name="Coyne J.A."/>
            <person name="Daub J."/>
            <person name="David R.G."/>
            <person name="Delcher A.L."/>
            <person name="Delehaunty K."/>
            <person name="Do C.B."/>
            <person name="Ebling H."/>
            <person name="Edwards K."/>
            <person name="Eickbush T."/>
            <person name="Evans J.D."/>
            <person name="Filipski A."/>
            <person name="Findeiss S."/>
            <person name="Freyhult E."/>
            <person name="Fulton L."/>
            <person name="Fulton R."/>
            <person name="Garcia A.C."/>
            <person name="Gardiner A."/>
            <person name="Garfield D.A."/>
            <person name="Garvin B.E."/>
            <person name="Gibson G."/>
            <person name="Gilbert D."/>
            <person name="Gnerre S."/>
            <person name="Godfrey J."/>
            <person name="Good R."/>
            <person name="Gotea V."/>
            <person name="Gravely B."/>
            <person name="Greenberg A.J."/>
            <person name="Griffiths-Jones S."/>
            <person name="Gross S."/>
            <person name="Guigo R."/>
            <person name="Gustafson E.A."/>
            <person name="Haerty W."/>
            <person name="Hahn M.W."/>
            <person name="Halligan D.L."/>
            <person name="Halpern A.L."/>
            <person name="Halter G.M."/>
            <person name="Han M.V."/>
            <person name="Heger A."/>
            <person name="Hillier L."/>
            <person name="Hinrichs A.S."/>
            <person name="Holmes I."/>
            <person name="Hoskins R.A."/>
            <person name="Hubisz M.J."/>
            <person name="Hultmark D."/>
            <person name="Huntley M.A."/>
            <person name="Jaffe D.B."/>
            <person name="Jagadeeshan S."/>
            <person name="Jeck W.R."/>
            <person name="Johnson J."/>
            <person name="Jones C.D."/>
            <person name="Jordan W.C."/>
            <person name="Karpen G.H."/>
            <person name="Kataoka E."/>
            <person name="Keightley P.D."/>
            <person name="Kheradpour P."/>
            <person name="Kirkness E.F."/>
            <person name="Koerich L.B."/>
            <person name="Kristiansen K."/>
            <person name="Kudrna D."/>
            <person name="Kulathinal R.J."/>
            <person name="Kumar S."/>
            <person name="Kwok R."/>
            <person name="Lander E."/>
            <person name="Langley C.H."/>
            <person name="Lapoint R."/>
            <person name="Lazzaro B.P."/>
            <person name="Lee S.J."/>
            <person name="Levesque L."/>
            <person name="Li R."/>
            <person name="Lin C.F."/>
            <person name="Lin M.F."/>
            <person name="Lindblad-Toh K."/>
            <person name="Llopart A."/>
            <person name="Long M."/>
            <person name="Low L."/>
            <person name="Lozovsky E."/>
            <person name="Lu J."/>
            <person name="Luo M."/>
            <person name="Machado C.A."/>
            <person name="Makalowski W."/>
            <person name="Marzo M."/>
            <person name="Matsuda M."/>
            <person name="Matzkin L."/>
            <person name="McAllister B."/>
            <person name="McBride C.S."/>
            <person name="McKernan B."/>
            <person name="McKernan K."/>
            <person name="Mendez-Lago M."/>
            <person name="Minx P."/>
            <person name="Mollenhauer M.U."/>
            <person name="Montooth K."/>
            <person name="Mount S.M."/>
            <person name="Mu X."/>
            <person name="Myers E."/>
            <person name="Negre B."/>
            <person name="Newfeld S."/>
            <person name="Nielsen R."/>
            <person name="Noor M.A."/>
            <person name="O'Grady P."/>
            <person name="Pachter L."/>
            <person name="Papaceit M."/>
            <person name="Parisi M.J."/>
            <person name="Parisi M."/>
            <person name="Parts L."/>
            <person name="Pedersen J.S."/>
            <person name="Pesole G."/>
            <person name="Phillippy A.M."/>
            <person name="Ponting C.P."/>
            <person name="Pop M."/>
            <person name="Porcelli D."/>
            <person name="Powell J.R."/>
            <person name="Prohaska S."/>
            <person name="Pruitt K."/>
            <person name="Puig M."/>
            <person name="Quesneville H."/>
            <person name="Ram K.R."/>
            <person name="Rand D."/>
            <person name="Rasmussen M.D."/>
            <person name="Reed L.K."/>
            <person name="Reenan R."/>
            <person name="Reily A."/>
            <person name="Remington K.A."/>
            <person name="Rieger T.T."/>
            <person name="Ritchie M.G."/>
            <person name="Robin C."/>
            <person name="Rogers Y.H."/>
            <person name="Rohde C."/>
            <person name="Rozas J."/>
            <person name="Rubenfield M.J."/>
            <person name="Ruiz A."/>
            <person name="Russo S."/>
            <person name="Salzberg S.L."/>
            <person name="Sanchez-Gracia A."/>
            <person name="Saranga D.J."/>
            <person name="Sato H."/>
            <person name="Schaeffer S.W."/>
            <person name="Schatz M.C."/>
            <person name="Schlenke T."/>
            <person name="Schwartz R."/>
            <person name="Segarra C."/>
            <person name="Singh R.S."/>
            <person name="Sirot L."/>
            <person name="Sirota M."/>
            <person name="Sisneros N.B."/>
            <person name="Smith C.D."/>
            <person name="Smith T.F."/>
            <person name="Spieth J."/>
            <person name="Stage D.E."/>
            <person name="Stark A."/>
            <person name="Stephan W."/>
            <person name="Strausberg R.L."/>
            <person name="Strempel S."/>
            <person name="Sturgill D."/>
            <person name="Sutton G."/>
            <person name="Sutton G.G."/>
            <person name="Tao W."/>
            <person name="Teichmann S."/>
            <person name="Tobari Y.N."/>
            <person name="Tomimura Y."/>
            <person name="Tsolas J.M."/>
            <person name="Valente V.L."/>
            <person name="Venter E."/>
            <person name="Venter J.C."/>
            <person name="Vicario S."/>
            <person name="Vieira F.G."/>
            <person name="Vilella A.J."/>
            <person name="Villasante A."/>
            <person name="Walenz B."/>
            <person name="Wang J."/>
            <person name="Wasserman M."/>
            <person name="Watts T."/>
            <person name="Wilson D."/>
            <person name="Wilson R.K."/>
            <person name="Wing R.A."/>
            <person name="Wolfner M.F."/>
            <person name="Wong A."/>
            <person name="Wong G.K."/>
            <person name="Wu C.I."/>
            <person name="Wu G."/>
            <person name="Yamamoto D."/>
            <person name="Yang H.P."/>
            <person name="Yang S.P."/>
            <person name="Yorke J.A."/>
            <person name="Yoshida K."/>
            <person name="Zdobnov E."/>
            <person name="Zhang P."/>
            <person name="Zhang Y."/>
            <person name="Zimin A.V."/>
            <person name="Baldwin J."/>
            <person name="Abdouelleil A."/>
            <person name="Abdulkadir J."/>
            <person name="Abebe A."/>
            <person name="Abera B."/>
            <person name="Abreu J."/>
            <person name="Acer S.C."/>
            <person name="Aftuck L."/>
            <person name="Alexander A."/>
            <person name="An P."/>
            <person name="Anderson E."/>
            <person name="Anderson S."/>
            <person name="Arachi H."/>
            <person name="Azer M."/>
            <person name="Bachantsang P."/>
            <person name="Barry A."/>
            <person name="Bayul T."/>
            <person name="Berlin A."/>
            <person name="Bessette D."/>
            <person name="Bloom T."/>
            <person name="Blye J."/>
            <person name="Boguslavskiy L."/>
            <person name="Bonnet C."/>
            <person name="Boukhgalter B."/>
            <person name="Bourzgui I."/>
            <person name="Brown A."/>
            <person name="Cahill P."/>
            <person name="Channer S."/>
            <person name="Cheshatsang Y."/>
            <person name="Chuda L."/>
            <person name="Citroen M."/>
            <person name="Collymore A."/>
            <person name="Cooke P."/>
            <person name="Costello M."/>
            <person name="D'Aco K."/>
            <person name="Daza R."/>
            <person name="De Haan G."/>
            <person name="DeGray S."/>
            <person name="DeMaso C."/>
            <person name="Dhargay N."/>
            <person name="Dooley K."/>
            <person name="Dooley E."/>
            <person name="Doricent M."/>
            <person name="Dorje P."/>
            <person name="Dorjee K."/>
            <person name="Dupes A."/>
            <person name="Elong R."/>
            <person name="Falk J."/>
            <person name="Farina A."/>
            <person name="Faro S."/>
            <person name="Ferguson D."/>
            <person name="Fisher S."/>
            <person name="Foley C.D."/>
            <person name="Franke A."/>
            <person name="Friedrich D."/>
            <person name="Gadbois L."/>
            <person name="Gearin G."/>
            <person name="Gearin C.R."/>
            <person name="Giannoukos G."/>
            <person name="Goode T."/>
            <person name="Graham J."/>
            <person name="Grandbois E."/>
            <person name="Grewal S."/>
            <person name="Gyaltsen K."/>
            <person name="Hafez N."/>
            <person name="Hagos B."/>
            <person name="Hall J."/>
            <person name="Henson C."/>
            <person name="Hollinger A."/>
            <person name="Honan T."/>
            <person name="Huard M.D."/>
            <person name="Hughes L."/>
            <person name="Hurhula B."/>
            <person name="Husby M.E."/>
            <person name="Kamat A."/>
            <person name="Kanga B."/>
            <person name="Kashin S."/>
            <person name="Khazanovich D."/>
            <person name="Kisner P."/>
            <person name="Lance K."/>
            <person name="Lara M."/>
            <person name="Lee W."/>
            <person name="Lennon N."/>
            <person name="Letendre F."/>
            <person name="LeVine R."/>
            <person name="Lipovsky A."/>
            <person name="Liu X."/>
            <person name="Liu J."/>
            <person name="Liu S."/>
            <person name="Lokyitsang T."/>
            <person name="Lokyitsang Y."/>
            <person name="Lubonja R."/>
            <person name="Lui A."/>
            <person name="MacDonald P."/>
            <person name="Magnisalis V."/>
            <person name="Maru K."/>
            <person name="Matthews C."/>
            <person name="McCusker W."/>
            <person name="McDonough S."/>
            <person name="Mehta T."/>
            <person name="Meldrim J."/>
            <person name="Meneus L."/>
            <person name="Mihai O."/>
            <person name="Mihalev A."/>
            <person name="Mihova T."/>
            <person name="Mittelman R."/>
            <person name="Mlenga V."/>
            <person name="Montmayeur A."/>
            <person name="Mulrain L."/>
            <person name="Navidi A."/>
            <person name="Naylor J."/>
            <person name="Negash T."/>
            <person name="Nguyen T."/>
            <person name="Nguyen N."/>
            <person name="Nicol R."/>
            <person name="Norbu C."/>
            <person name="Norbu N."/>
            <person name="Novod N."/>
            <person name="O'Neill B."/>
            <person name="Osman S."/>
            <person name="Markiewicz E."/>
            <person name="Oyono O.L."/>
            <person name="Patti C."/>
            <person name="Phunkhang P."/>
            <person name="Pierre F."/>
            <person name="Priest M."/>
            <person name="Raghuraman S."/>
            <person name="Rege F."/>
            <person name="Reyes R."/>
            <person name="Rise C."/>
            <person name="Rogov P."/>
            <person name="Ross K."/>
            <person name="Ryan E."/>
            <person name="Settipalli S."/>
            <person name="Shea T."/>
            <person name="Sherpa N."/>
            <person name="Shi L."/>
            <person name="Shih D."/>
            <person name="Sparrow T."/>
            <person name="Spaulding J."/>
            <person name="Stalker J."/>
            <person name="Stange-Thomann N."/>
            <person name="Stavropoulos S."/>
            <person name="Stone C."/>
            <person name="Strader C."/>
            <person name="Tesfaye S."/>
            <person name="Thomson T."/>
            <person name="Thoulutsang Y."/>
            <person name="Thoulutsang D."/>
            <person name="Topham K."/>
            <person name="Topping I."/>
            <person name="Tsamla T."/>
            <person name="Vassiliev H."/>
            <person name="Vo A."/>
            <person name="Wangchuk T."/>
            <person name="Wangdi T."/>
            <person name="Weiand M."/>
            <person name="Wilkinson J."/>
            <person name="Wilson A."/>
            <person name="Yadav S."/>
            <person name="Young G."/>
            <person name="Yu Q."/>
            <person name="Zembek L."/>
            <person name="Zhong D."/>
            <person name="Zimmer A."/>
            <person name="Zwirko Z."/>
            <person name="Jaffe D.B."/>
            <person name="Alvarez P."/>
            <person name="Brockman W."/>
            <person name="Butler J."/>
            <person name="Chin C."/>
            <person name="Gnerre S."/>
            <person name="Grabherr M."/>
            <person name="Kleber M."/>
            <person name="Mauceli E."/>
            <person name="MacCallum I."/>
        </authorList>
    </citation>
    <scope>NUCLEOTIDE SEQUENCE [LARGE SCALE GENOMIC DNA]</scope>
    <source>
        <strain evidence="10">Tucson 15010-1051.87</strain>
    </source>
</reference>
<dbReference type="InterPro" id="IPR006593">
    <property type="entry name" value="Cyt_b561/ferric_Rdtase_TM"/>
</dbReference>
<sequence length="256" mass="29723">MDIGVWTMRGLKELALEEDEVEVNATGETLQAFVWPTVSTDFYFHISEVIANFMFIVITVLISRKCLILRLQRTAEHVFYCTLAQMLSVAETLMLRNLLLHTIFGMMCFVVGFFGVGLQILLKHKRARGTRRHFRSSHSIFGLAGCLLMSVSFFTGICLLLYPMRKQVCISVLFVHRVCGLFCFIILMASFMFSYNTGFMHRNWEQRRIWLFKFCTIIATITASCYEFKCFVRDATTLIPKEVFESISIYVREEQK</sequence>
<dbReference type="EMBL" id="CH940660">
    <property type="protein sequence ID" value="EDW57990.2"/>
    <property type="molecule type" value="Genomic_DNA"/>
</dbReference>
<keyword evidence="6 7" id="KW-0472">Membrane</keyword>
<feature type="transmembrane region" description="Helical" evidence="7">
    <location>
        <begin position="42"/>
        <end position="62"/>
    </location>
</feature>
<evidence type="ECO:0000259" key="8">
    <source>
        <dbReference type="SMART" id="SM00665"/>
    </source>
</evidence>
<feature type="transmembrane region" description="Helical" evidence="7">
    <location>
        <begin position="141"/>
        <end position="162"/>
    </location>
</feature>
<evidence type="ECO:0000313" key="9">
    <source>
        <dbReference type="EMBL" id="EDW57990.2"/>
    </source>
</evidence>
<protein>
    <recommendedName>
        <fullName evidence="8">Cytochrome b561 domain-containing protein</fullName>
    </recommendedName>
</protein>